<name>A0A0A2WII5_9GAMM</name>
<dbReference type="Proteomes" id="UP000030518">
    <property type="component" value="Unassembled WGS sequence"/>
</dbReference>
<accession>A0A0A2WII5</accession>
<dbReference type="EMBL" id="JRKJ01000021">
    <property type="protein sequence ID" value="KGQ18060.1"/>
    <property type="molecule type" value="Genomic_DNA"/>
</dbReference>
<protein>
    <submittedName>
        <fullName evidence="2">DegV family protein</fullName>
    </submittedName>
</protein>
<dbReference type="eggNOG" id="COG1307">
    <property type="taxonomic scope" value="Bacteria"/>
</dbReference>
<dbReference type="Gene3D" id="3.30.1180.10">
    <property type="match status" value="1"/>
</dbReference>
<comment type="caution">
    <text evidence="2">The sequence shown here is derived from an EMBL/GenBank/DDBJ whole genome shotgun (WGS) entry which is preliminary data.</text>
</comment>
<dbReference type="InterPro" id="IPR043168">
    <property type="entry name" value="DegV_C"/>
</dbReference>
<dbReference type="InterPro" id="IPR050270">
    <property type="entry name" value="DegV_domain_contain"/>
</dbReference>
<sequence>MRIGLVVDSACDLPGEYLRRNGFTILPISVRIGDETREDQRDERVTLDFLRTHVTERGAEAETAPFTVEQITDVFLRTLVIDYDYVFCMTITRTRSPIYDNALQASYAILNEYRPVRSAAGHDTPFALRVIDTQTLFAAQGITAVEAVRLVKAGEGAPKIRARLENLALHTYGYMIPRDLYYLRARARKKGDRSVGLLSAALGSALDIKPVLRGYRGATEPVAKVKGFDTAVQKLFAHTADRVRRGLMTPTVCLSYGGELEEMRALPGYEDLRVTCQSYNVELFESVMSLTGMVNVGKGALVVGFASEPHAFEA</sequence>
<dbReference type="OrthoDB" id="6190387at2"/>
<dbReference type="SUPFAM" id="SSF82549">
    <property type="entry name" value="DAK1/DegV-like"/>
    <property type="match status" value="1"/>
</dbReference>
<dbReference type="STRING" id="1300345.LF41_1414"/>
<dbReference type="InterPro" id="IPR003797">
    <property type="entry name" value="DegV"/>
</dbReference>
<evidence type="ECO:0000313" key="2">
    <source>
        <dbReference type="EMBL" id="KGQ18060.1"/>
    </source>
</evidence>
<evidence type="ECO:0000313" key="3">
    <source>
        <dbReference type="Proteomes" id="UP000030518"/>
    </source>
</evidence>
<keyword evidence="1" id="KW-0446">Lipid-binding</keyword>
<dbReference type="PATRIC" id="fig|1300345.3.peg.2486"/>
<dbReference type="NCBIfam" id="TIGR00762">
    <property type="entry name" value="DegV"/>
    <property type="match status" value="1"/>
</dbReference>
<evidence type="ECO:0000256" key="1">
    <source>
        <dbReference type="ARBA" id="ARBA00023121"/>
    </source>
</evidence>
<dbReference type="PANTHER" id="PTHR33434">
    <property type="entry name" value="DEGV DOMAIN-CONTAINING PROTEIN DR_1986-RELATED"/>
    <property type="match status" value="1"/>
</dbReference>
<dbReference type="PANTHER" id="PTHR33434:SF2">
    <property type="entry name" value="FATTY ACID-BINDING PROTEIN TM_1468"/>
    <property type="match status" value="1"/>
</dbReference>
<dbReference type="GO" id="GO:0008289">
    <property type="term" value="F:lipid binding"/>
    <property type="evidence" value="ECO:0007669"/>
    <property type="project" value="UniProtKB-KW"/>
</dbReference>
<organism evidence="2 3">
    <name type="scientific">Lysobacter dokdonensis DS-58</name>
    <dbReference type="NCBI Taxonomy" id="1300345"/>
    <lineage>
        <taxon>Bacteria</taxon>
        <taxon>Pseudomonadati</taxon>
        <taxon>Pseudomonadota</taxon>
        <taxon>Gammaproteobacteria</taxon>
        <taxon>Lysobacterales</taxon>
        <taxon>Lysobacteraceae</taxon>
        <taxon>Noviluteimonas</taxon>
    </lineage>
</organism>
<dbReference type="PROSITE" id="PS51482">
    <property type="entry name" value="DEGV"/>
    <property type="match status" value="1"/>
</dbReference>
<dbReference type="RefSeq" id="WP_036170370.1">
    <property type="nucleotide sequence ID" value="NZ_JRKJ01000021.1"/>
</dbReference>
<gene>
    <name evidence="2" type="ORF">LF41_1414</name>
</gene>
<dbReference type="Gene3D" id="3.40.50.10170">
    <property type="match status" value="1"/>
</dbReference>
<keyword evidence="3" id="KW-1185">Reference proteome</keyword>
<proteinExistence type="predicted"/>
<reference evidence="2 3" key="1">
    <citation type="submission" date="2014-09" db="EMBL/GenBank/DDBJ databases">
        <title>Genome sequences of Lysobacter dokdonensis DS-58.</title>
        <authorList>
            <person name="Kim J.F."/>
            <person name="Kwak M.-J."/>
        </authorList>
    </citation>
    <scope>NUCLEOTIDE SEQUENCE [LARGE SCALE GENOMIC DNA]</scope>
    <source>
        <strain evidence="2 3">DS-58</strain>
    </source>
</reference>
<dbReference type="Pfam" id="PF02645">
    <property type="entry name" value="DegV"/>
    <property type="match status" value="1"/>
</dbReference>
<dbReference type="AlphaFoldDB" id="A0A0A2WII5"/>